<name>A0AAD5TUA2_9FUNG</name>
<dbReference type="InterPro" id="IPR039875">
    <property type="entry name" value="LENG1-like"/>
</dbReference>
<organism evidence="2 3">
    <name type="scientific">Clydaea vesicula</name>
    <dbReference type="NCBI Taxonomy" id="447962"/>
    <lineage>
        <taxon>Eukaryota</taxon>
        <taxon>Fungi</taxon>
        <taxon>Fungi incertae sedis</taxon>
        <taxon>Chytridiomycota</taxon>
        <taxon>Chytridiomycota incertae sedis</taxon>
        <taxon>Chytridiomycetes</taxon>
        <taxon>Lobulomycetales</taxon>
        <taxon>Lobulomycetaceae</taxon>
        <taxon>Clydaea</taxon>
    </lineage>
</organism>
<reference evidence="2" key="1">
    <citation type="submission" date="2020-05" db="EMBL/GenBank/DDBJ databases">
        <title>Phylogenomic resolution of chytrid fungi.</title>
        <authorList>
            <person name="Stajich J.E."/>
            <person name="Amses K."/>
            <person name="Simmons R."/>
            <person name="Seto K."/>
            <person name="Myers J."/>
            <person name="Bonds A."/>
            <person name="Quandt C.A."/>
            <person name="Barry K."/>
            <person name="Liu P."/>
            <person name="Grigoriev I."/>
            <person name="Longcore J.E."/>
            <person name="James T.Y."/>
        </authorList>
    </citation>
    <scope>NUCLEOTIDE SEQUENCE</scope>
    <source>
        <strain evidence="2">JEL0476</strain>
    </source>
</reference>
<feature type="domain" description="CBF1-interacting co-repressor CIR N-terminal" evidence="1">
    <location>
        <begin position="11"/>
        <end position="47"/>
    </location>
</feature>
<dbReference type="SMART" id="SM01083">
    <property type="entry name" value="Cir_N"/>
    <property type="match status" value="1"/>
</dbReference>
<feature type="non-terminal residue" evidence="2">
    <location>
        <position position="131"/>
    </location>
</feature>
<protein>
    <recommendedName>
        <fullName evidence="1">CBF1-interacting co-repressor CIR N-terminal domain-containing protein</fullName>
    </recommendedName>
</protein>
<accession>A0AAD5TUA2</accession>
<evidence type="ECO:0000259" key="1">
    <source>
        <dbReference type="SMART" id="SM01083"/>
    </source>
</evidence>
<dbReference type="PANTHER" id="PTHR22093:SF0">
    <property type="entry name" value="LEUKOCYTE RECEPTOR CLUSTER MEMBER 1"/>
    <property type="match status" value="1"/>
</dbReference>
<evidence type="ECO:0000313" key="3">
    <source>
        <dbReference type="Proteomes" id="UP001211065"/>
    </source>
</evidence>
<dbReference type="EMBL" id="JADGJW010001395">
    <property type="protein sequence ID" value="KAJ3203676.1"/>
    <property type="molecule type" value="Genomic_DNA"/>
</dbReference>
<evidence type="ECO:0000313" key="2">
    <source>
        <dbReference type="EMBL" id="KAJ3203676.1"/>
    </source>
</evidence>
<dbReference type="AlphaFoldDB" id="A0AAD5TUA2"/>
<keyword evidence="3" id="KW-1185">Reference proteome</keyword>
<dbReference type="Proteomes" id="UP001211065">
    <property type="component" value="Unassembled WGS sequence"/>
</dbReference>
<gene>
    <name evidence="2" type="ORF">HK099_001410</name>
</gene>
<comment type="caution">
    <text evidence="2">The sequence shown here is derived from an EMBL/GenBank/DDBJ whole genome shotgun (WGS) entry which is preliminary data.</text>
</comment>
<dbReference type="PANTHER" id="PTHR22093">
    <property type="entry name" value="LEUKOCYTE RECEPTOR CLUSTER LRC MEMBER 1"/>
    <property type="match status" value="1"/>
</dbReference>
<sequence>MGKLNLLHHKSWHVYSQKNRDRVKKDEEEDAKLKEKEKLRIQTAETEDRLNKLREKKNLKIDDEKGFNLFADVEAKMNNQNDEFVEDERKEKEKWNNKITSYLAGTGGKTDEKPWYAKDGFDKYESEKKET</sequence>
<dbReference type="InterPro" id="IPR019339">
    <property type="entry name" value="CIR_N_dom"/>
</dbReference>
<proteinExistence type="predicted"/>